<reference evidence="2 3" key="1">
    <citation type="journal article" date="2015" name="Stand. Genomic Sci.">
        <title>Genomic Encyclopedia of Bacterial and Archaeal Type Strains, Phase III: the genomes of soil and plant-associated and newly described type strains.</title>
        <authorList>
            <person name="Whitman W.B."/>
            <person name="Woyke T."/>
            <person name="Klenk H.P."/>
            <person name="Zhou Y."/>
            <person name="Lilburn T.G."/>
            <person name="Beck B.J."/>
            <person name="De Vos P."/>
            <person name="Vandamme P."/>
            <person name="Eisen J.A."/>
            <person name="Garrity G."/>
            <person name="Hugenholtz P."/>
            <person name="Kyrpides N.C."/>
        </authorList>
    </citation>
    <scope>NUCLEOTIDE SEQUENCE [LARGE SCALE GENOMIC DNA]</scope>
    <source>
        <strain evidence="2 3">CGMCC 1.10821</strain>
    </source>
</reference>
<dbReference type="OrthoDB" id="9815195at2"/>
<dbReference type="InterPro" id="IPR032676">
    <property type="entry name" value="YkuD_2"/>
</dbReference>
<dbReference type="PANTHER" id="PTHR38477:SF1">
    <property type="entry name" value="MUREIN L,D-TRANSPEPTIDASE CATALYTIC DOMAIN FAMILY PROTEIN"/>
    <property type="match status" value="1"/>
</dbReference>
<proteinExistence type="predicted"/>
<keyword evidence="1" id="KW-0732">Signal</keyword>
<keyword evidence="3" id="KW-1185">Reference proteome</keyword>
<dbReference type="PANTHER" id="PTHR38477">
    <property type="entry name" value="HYPOTHETICAL EXPORTED PROTEIN"/>
    <property type="match status" value="1"/>
</dbReference>
<dbReference type="AlphaFoldDB" id="A0A562LBF9"/>
<evidence type="ECO:0000313" key="3">
    <source>
        <dbReference type="Proteomes" id="UP000315167"/>
    </source>
</evidence>
<feature type="chain" id="PRO_5022116596" evidence="1">
    <location>
        <begin position="24"/>
        <end position="254"/>
    </location>
</feature>
<comment type="caution">
    <text evidence="2">The sequence shown here is derived from an EMBL/GenBank/DDBJ whole genome shotgun (WGS) entry which is preliminary data.</text>
</comment>
<sequence length="254" mass="27505">MKFLASLPFAAALALTSPQPSNATHTPLPARKSTMPTGTAVKVNLLSRLAPDADPKVLDMALQAVHCAQTSGVATDAQRLAVIDYSRPSLQPRLWVFDLHAGKLLYEEVVAHGQGSGDNYATRFSNRDGSHQSSLGLFVTTDTYIGRNGFSLRMDGLEPGINDRAMSRAIVMHGAPYVNPIAGKAMGRLGRSWGCPAVRTTVAKPMLELLKRGQFVFSYYPDPAWLERSRLLNCGVHASTAPTSPRQPLRNDHA</sequence>
<name>A0A562LBF9_9GAMM</name>
<protein>
    <submittedName>
        <fullName evidence="2">L,D-transpeptidase-like protein</fullName>
    </submittedName>
</protein>
<dbReference type="Proteomes" id="UP000315167">
    <property type="component" value="Unassembled WGS sequence"/>
</dbReference>
<evidence type="ECO:0000313" key="2">
    <source>
        <dbReference type="EMBL" id="TWI04983.1"/>
    </source>
</evidence>
<evidence type="ECO:0000256" key="1">
    <source>
        <dbReference type="SAM" id="SignalP"/>
    </source>
</evidence>
<organism evidence="2 3">
    <name type="scientific">Luteimonas cucumeris</name>
    <dbReference type="NCBI Taxonomy" id="985012"/>
    <lineage>
        <taxon>Bacteria</taxon>
        <taxon>Pseudomonadati</taxon>
        <taxon>Pseudomonadota</taxon>
        <taxon>Gammaproteobacteria</taxon>
        <taxon>Lysobacterales</taxon>
        <taxon>Lysobacteraceae</taxon>
        <taxon>Luteimonas</taxon>
    </lineage>
</organism>
<feature type="signal peptide" evidence="1">
    <location>
        <begin position="1"/>
        <end position="23"/>
    </location>
</feature>
<gene>
    <name evidence="2" type="ORF">IP90_01125</name>
</gene>
<accession>A0A562LBF9</accession>
<dbReference type="EMBL" id="VLKN01000002">
    <property type="protein sequence ID" value="TWI04983.1"/>
    <property type="molecule type" value="Genomic_DNA"/>
</dbReference>
<dbReference type="Pfam" id="PF13645">
    <property type="entry name" value="YkuD_2"/>
    <property type="match status" value="1"/>
</dbReference>